<dbReference type="GO" id="GO:0003972">
    <property type="term" value="F:RNA ligase (ATP) activity"/>
    <property type="evidence" value="ECO:0007669"/>
    <property type="project" value="UniProtKB-EC"/>
</dbReference>
<comment type="cofactor">
    <cofactor evidence="2">
        <name>Mg(2+)</name>
        <dbReference type="ChEBI" id="CHEBI:18420"/>
    </cofactor>
</comment>
<organism evidence="12 13">
    <name type="scientific">Champsocephalus esox</name>
    <name type="common">pike icefish</name>
    <dbReference type="NCBI Taxonomy" id="159716"/>
    <lineage>
        <taxon>Eukaryota</taxon>
        <taxon>Metazoa</taxon>
        <taxon>Chordata</taxon>
        <taxon>Craniata</taxon>
        <taxon>Vertebrata</taxon>
        <taxon>Euteleostomi</taxon>
        <taxon>Actinopterygii</taxon>
        <taxon>Neopterygii</taxon>
        <taxon>Teleostei</taxon>
        <taxon>Neoteleostei</taxon>
        <taxon>Acanthomorphata</taxon>
        <taxon>Eupercaria</taxon>
        <taxon>Perciformes</taxon>
        <taxon>Notothenioidei</taxon>
        <taxon>Channichthyidae</taxon>
        <taxon>Champsocephalus</taxon>
    </lineage>
</organism>
<dbReference type="Pfam" id="PF17720">
    <property type="entry name" value="RLIG1"/>
    <property type="match status" value="1"/>
</dbReference>
<evidence type="ECO:0000256" key="11">
    <source>
        <dbReference type="ARBA" id="ARBA00045151"/>
    </source>
</evidence>
<gene>
    <name evidence="12" type="ORF">CesoFtcFv8_007069</name>
</gene>
<dbReference type="GO" id="GO:0042245">
    <property type="term" value="P:RNA repair"/>
    <property type="evidence" value="ECO:0007669"/>
    <property type="project" value="UniProtKB-KW"/>
</dbReference>
<dbReference type="AlphaFoldDB" id="A0AAN8CG02"/>
<dbReference type="GO" id="GO:0005524">
    <property type="term" value="F:ATP binding"/>
    <property type="evidence" value="ECO:0007669"/>
    <property type="project" value="UniProtKB-KW"/>
</dbReference>
<keyword evidence="13" id="KW-1185">Reference proteome</keyword>
<evidence type="ECO:0000313" key="12">
    <source>
        <dbReference type="EMBL" id="KAK5901740.1"/>
    </source>
</evidence>
<evidence type="ECO:0000256" key="4">
    <source>
        <dbReference type="ARBA" id="ARBA00022598"/>
    </source>
</evidence>
<comment type="function">
    <text evidence="11">Functions as an RNA ligase, in vitro. The ligation reaction entails three nucleotidyl transfer steps. In the first step, the RNA ligase reacts with ATP in the absence of nucleic acid to form a covalent ligase-AMP intermediate and release pyrophosphate. In step 2, the ligase-AMP binds to the nucleic acid and transfers the adenylate to the 5'-PO4 terminus to form an adenylylated intermediate. In step 3, the RNA ligase directs the attack of the 3'-OH on the 5'-phosphoanhydride linkage, resulting in a repaired 3'-5' phosphodiester and release of AMP. Exhibits selectivity for single-stranded RNA substrates and may not have nick-sealing activity on double-stranded DNA-RNA hybrids. May play a role in maintaining RNA integrity under stress conditions, for example in response to reactive oxygen species (ROS).</text>
</comment>
<dbReference type="InterPro" id="IPR041211">
    <property type="entry name" value="RLIG1"/>
</dbReference>
<keyword evidence="6" id="KW-0692">RNA repair</keyword>
<dbReference type="EMBL" id="JAULUE010002051">
    <property type="protein sequence ID" value="KAK5901740.1"/>
    <property type="molecule type" value="Genomic_DNA"/>
</dbReference>
<keyword evidence="7" id="KW-0067">ATP-binding</keyword>
<proteinExistence type="predicted"/>
<evidence type="ECO:0000256" key="9">
    <source>
        <dbReference type="ARBA" id="ARBA00035168"/>
    </source>
</evidence>
<evidence type="ECO:0000256" key="3">
    <source>
        <dbReference type="ARBA" id="ARBA00012724"/>
    </source>
</evidence>
<dbReference type="EC" id="6.5.1.3" evidence="3"/>
<comment type="caution">
    <text evidence="12">The sequence shown here is derived from an EMBL/GenBank/DDBJ whole genome shotgun (WGS) entry which is preliminary data.</text>
</comment>
<dbReference type="GO" id="GO:0000302">
    <property type="term" value="P:response to reactive oxygen species"/>
    <property type="evidence" value="ECO:0007669"/>
    <property type="project" value="InterPro"/>
</dbReference>
<evidence type="ECO:0000256" key="10">
    <source>
        <dbReference type="ARBA" id="ARBA00035432"/>
    </source>
</evidence>
<dbReference type="PANTHER" id="PTHR31219">
    <property type="entry name" value="CHROMOSOME 28 C12ORF29 HOMOLOG"/>
    <property type="match status" value="1"/>
</dbReference>
<accession>A0AAN8CG02</accession>
<evidence type="ECO:0000313" key="13">
    <source>
        <dbReference type="Proteomes" id="UP001335648"/>
    </source>
</evidence>
<comment type="catalytic activity">
    <reaction evidence="8">
        <text>ATP + (ribonucleotide)n-3'-hydroxyl + 5'-phospho-(ribonucleotide)m = (ribonucleotide)n+m + AMP + diphosphate.</text>
        <dbReference type="EC" id="6.5.1.3"/>
    </reaction>
</comment>
<evidence type="ECO:0000256" key="5">
    <source>
        <dbReference type="ARBA" id="ARBA00022741"/>
    </source>
</evidence>
<evidence type="ECO:0000256" key="8">
    <source>
        <dbReference type="ARBA" id="ARBA00034038"/>
    </source>
</evidence>
<name>A0AAN8CG02_9TELE</name>
<evidence type="ECO:0000256" key="1">
    <source>
        <dbReference type="ARBA" id="ARBA00001936"/>
    </source>
</evidence>
<protein>
    <recommendedName>
        <fullName evidence="9">RNA ligase 1</fullName>
        <ecNumber evidence="3">6.5.1.3</ecNumber>
    </recommendedName>
    <alternativeName>
        <fullName evidence="10">RNA ligase</fullName>
    </alternativeName>
</protein>
<dbReference type="PANTHER" id="PTHR31219:SF2">
    <property type="entry name" value="RNA LIGASE 1"/>
    <property type="match status" value="1"/>
</dbReference>
<keyword evidence="4" id="KW-0436">Ligase</keyword>
<evidence type="ECO:0000256" key="2">
    <source>
        <dbReference type="ARBA" id="ARBA00001946"/>
    </source>
</evidence>
<comment type="cofactor">
    <cofactor evidence="1">
        <name>Mn(2+)</name>
        <dbReference type="ChEBI" id="CHEBI:29035"/>
    </cofactor>
</comment>
<reference evidence="12 13" key="1">
    <citation type="journal article" date="2023" name="Mol. Biol. Evol.">
        <title>Genomics of Secondarily Temperate Adaptation in the Only Non-Antarctic Icefish.</title>
        <authorList>
            <person name="Rivera-Colon A.G."/>
            <person name="Rayamajhi N."/>
            <person name="Minhas B.F."/>
            <person name="Madrigal G."/>
            <person name="Bilyk K.T."/>
            <person name="Yoon V."/>
            <person name="Hune M."/>
            <person name="Gregory S."/>
            <person name="Cheng C.H.C."/>
            <person name="Catchen J.M."/>
        </authorList>
    </citation>
    <scope>NUCLEOTIDE SEQUENCE [LARGE SCALE GENOMIC DNA]</scope>
    <source>
        <strain evidence="12">JC2023a</strain>
    </source>
</reference>
<keyword evidence="5" id="KW-0547">Nucleotide-binding</keyword>
<evidence type="ECO:0000256" key="7">
    <source>
        <dbReference type="ARBA" id="ARBA00022840"/>
    </source>
</evidence>
<dbReference type="Proteomes" id="UP001335648">
    <property type="component" value="Unassembled WGS sequence"/>
</dbReference>
<sequence>MERTLELIGTNVNGNPYGLGSKKQPLHLLVSHGSFGVRNPPPVDFHQISSWLREGPGGRVEGLVWHCSDGTLIKVHRHHLGLRWPDGGGEPRGAAGGRACGRGGKHRQEGLVLIVLQTQRAALQPTAGRPL</sequence>
<evidence type="ECO:0000256" key="6">
    <source>
        <dbReference type="ARBA" id="ARBA00022800"/>
    </source>
</evidence>